<evidence type="ECO:0000259" key="6">
    <source>
        <dbReference type="Pfam" id="PF02872"/>
    </source>
</evidence>
<accession>A0A366IMT2</accession>
<evidence type="ECO:0000256" key="2">
    <source>
        <dbReference type="SAM" id="MobiDB-lite"/>
    </source>
</evidence>
<dbReference type="InterPro" id="IPR004843">
    <property type="entry name" value="Calcineurin-like_PHP"/>
</dbReference>
<reference evidence="7 8" key="1">
    <citation type="submission" date="2018-06" db="EMBL/GenBank/DDBJ databases">
        <title>Freshwater and sediment microbial communities from various areas in North America, analyzing microbe dynamics in response to fracking.</title>
        <authorList>
            <person name="Lamendella R."/>
        </authorList>
    </citation>
    <scope>NUCLEOTIDE SEQUENCE [LARGE SCALE GENOMIC DNA]</scope>
    <source>
        <strain evidence="7 8">3b_TX</strain>
    </source>
</reference>
<feature type="compositionally biased region" description="Gly residues" evidence="2">
    <location>
        <begin position="715"/>
        <end position="739"/>
    </location>
</feature>
<dbReference type="InterPro" id="IPR029052">
    <property type="entry name" value="Metallo-depent_PP-like"/>
</dbReference>
<feature type="signal peptide" evidence="4">
    <location>
        <begin position="1"/>
        <end position="28"/>
    </location>
</feature>
<gene>
    <name evidence="7" type="ORF">DFO65_101112</name>
</gene>
<dbReference type="GO" id="GO:0008253">
    <property type="term" value="F:5'-nucleotidase activity"/>
    <property type="evidence" value="ECO:0007669"/>
    <property type="project" value="TreeGrafter"/>
</dbReference>
<dbReference type="InterPro" id="IPR036907">
    <property type="entry name" value="5'-Nucleotdase_C_sf"/>
</dbReference>
<dbReference type="GO" id="GO:0008768">
    <property type="term" value="F:UDP-sugar diphosphatase activity"/>
    <property type="evidence" value="ECO:0007669"/>
    <property type="project" value="TreeGrafter"/>
</dbReference>
<dbReference type="GO" id="GO:0030288">
    <property type="term" value="C:outer membrane-bounded periplasmic space"/>
    <property type="evidence" value="ECO:0007669"/>
    <property type="project" value="TreeGrafter"/>
</dbReference>
<dbReference type="Gene3D" id="3.60.21.10">
    <property type="match status" value="1"/>
</dbReference>
<dbReference type="PANTHER" id="PTHR11575:SF24">
    <property type="entry name" value="5'-NUCLEOTIDASE"/>
    <property type="match status" value="1"/>
</dbReference>
<keyword evidence="3" id="KW-0472">Membrane</keyword>
<organism evidence="7 8">
    <name type="scientific">Brevibacterium celere</name>
    <dbReference type="NCBI Taxonomy" id="225845"/>
    <lineage>
        <taxon>Bacteria</taxon>
        <taxon>Bacillati</taxon>
        <taxon>Actinomycetota</taxon>
        <taxon>Actinomycetes</taxon>
        <taxon>Micrococcales</taxon>
        <taxon>Brevibacteriaceae</taxon>
        <taxon>Brevibacterium</taxon>
    </lineage>
</organism>
<evidence type="ECO:0000313" key="8">
    <source>
        <dbReference type="Proteomes" id="UP000253509"/>
    </source>
</evidence>
<feature type="region of interest" description="Disordered" evidence="2">
    <location>
        <begin position="29"/>
        <end position="57"/>
    </location>
</feature>
<dbReference type="InterPro" id="IPR006179">
    <property type="entry name" value="5_nucleotidase/apyrase"/>
</dbReference>
<keyword evidence="1 4" id="KW-0732">Signal</keyword>
<evidence type="ECO:0000256" key="4">
    <source>
        <dbReference type="SAM" id="SignalP"/>
    </source>
</evidence>
<dbReference type="AlphaFoldDB" id="A0A366IMT2"/>
<dbReference type="RefSeq" id="WP_113902471.1">
    <property type="nucleotide sequence ID" value="NZ_QNSB01000001.1"/>
</dbReference>
<evidence type="ECO:0000256" key="1">
    <source>
        <dbReference type="ARBA" id="ARBA00022729"/>
    </source>
</evidence>
<dbReference type="Gene3D" id="3.90.780.10">
    <property type="entry name" value="5'-Nucleotidase, C-terminal domain"/>
    <property type="match status" value="1"/>
</dbReference>
<evidence type="ECO:0000313" key="7">
    <source>
        <dbReference type="EMBL" id="RBP74394.1"/>
    </source>
</evidence>
<dbReference type="Pfam" id="PF00149">
    <property type="entry name" value="Metallophos"/>
    <property type="match status" value="1"/>
</dbReference>
<dbReference type="EMBL" id="QNSB01000001">
    <property type="protein sequence ID" value="RBP74394.1"/>
    <property type="molecule type" value="Genomic_DNA"/>
</dbReference>
<comment type="caution">
    <text evidence="7">The sequence shown here is derived from an EMBL/GenBank/DDBJ whole genome shotgun (WGS) entry which is preliminary data.</text>
</comment>
<keyword evidence="8" id="KW-1185">Reference proteome</keyword>
<keyword evidence="3" id="KW-1133">Transmembrane helix</keyword>
<evidence type="ECO:0000259" key="5">
    <source>
        <dbReference type="Pfam" id="PF00149"/>
    </source>
</evidence>
<name>A0A366IMT2_9MICO</name>
<sequence length="811" mass="82968">MSRLATRALATGAVVTMLTLPGLAPAQAAPLGAAPGESATTEAPADRQAPADTPALAEPGTRVQLLGLTDFHGRIVEAGTQVASVVEEQRADFLAEEGAAGTALLSTGDNIGASTYVSSSQQDTPTLDVLNALGLQASAVGNHEFDRGLDDLTGRVQAHADFDHLGANVYEKGTEDVVDGLDDYTVVDVGGVDVAVIGVVTKDTSSLVSPAGIADIEFGDPTDAVNRVAAEIESLPADERPDMTVVEAHLGASSTDSLEAALASNREFNRLVTEADPSIDVLFTGHTHLPYAFEAPVPGDPSRTRPVLEAGSYGSVVGRVELVAEADGTWTAESSELLSTKDKSYESPVVAEVARIVAAADELAKVPGSVVAGTITEDITRAWVRDENGDPVLEDGRPLDDRGAESTLGNLVADALRAGVEDSQLEPADFGITNPGGLRTDLLCEDIYNDERECEVTAAELSEVLPFANDHGVVTMKGADVIGLFEEQWQPAGASRPFLHLGVSKELDVVVDSTAPAGRRVRSVQVNGEEIDPEQDYRVATLSFLAGGGDNFSSFAEGEFELSGLTDFETWVDHFNDSSPVAPDTSERQADLAHDVIATGALTAELEAPSGGIAPGSSADFLLRTDAEAEVPGPVDVTVDLPAGYSGPQTLTLDSIPAGGSTHAVRVTAPAGASGEATVSVSLRAGDGRWWDDNPLPIAHEFTATASVVGAGSDDAGGGSDGGDAGADGGGVDEGGADGGTDNDDSAAGGSADAVAVADGADSRAADDGVRGDDLPRTGVEMMSTVAAALALIVAGSAAIGMARRRRSAYV</sequence>
<feature type="domain" description="5'-Nucleotidase C-terminal" evidence="6">
    <location>
        <begin position="401"/>
        <end position="556"/>
    </location>
</feature>
<dbReference type="Pfam" id="PF02872">
    <property type="entry name" value="5_nucleotid_C"/>
    <property type="match status" value="1"/>
</dbReference>
<feature type="domain" description="Calcineurin-like phosphoesterase" evidence="5">
    <location>
        <begin position="99"/>
        <end position="289"/>
    </location>
</feature>
<keyword evidence="3" id="KW-0812">Transmembrane</keyword>
<dbReference type="SUPFAM" id="SSF55816">
    <property type="entry name" value="5'-nucleotidase (syn. UDP-sugar hydrolase), C-terminal domain"/>
    <property type="match status" value="1"/>
</dbReference>
<dbReference type="SUPFAM" id="SSF56300">
    <property type="entry name" value="Metallo-dependent phosphatases"/>
    <property type="match status" value="1"/>
</dbReference>
<feature type="chain" id="PRO_5016727506" evidence="4">
    <location>
        <begin position="29"/>
        <end position="811"/>
    </location>
</feature>
<dbReference type="GO" id="GO:0009166">
    <property type="term" value="P:nucleotide catabolic process"/>
    <property type="evidence" value="ECO:0007669"/>
    <property type="project" value="InterPro"/>
</dbReference>
<feature type="region of interest" description="Disordered" evidence="2">
    <location>
        <begin position="710"/>
        <end position="752"/>
    </location>
</feature>
<feature type="transmembrane region" description="Helical" evidence="3">
    <location>
        <begin position="782"/>
        <end position="803"/>
    </location>
</feature>
<dbReference type="InterPro" id="IPR008334">
    <property type="entry name" value="5'-Nucleotdase_C"/>
</dbReference>
<protein>
    <submittedName>
        <fullName evidence="7">2',3'-cyclic-nucleotide 2'-phosphodiesterase (5'-nucleotidase family)</fullName>
    </submittedName>
</protein>
<dbReference type="PANTHER" id="PTHR11575">
    <property type="entry name" value="5'-NUCLEOTIDASE-RELATED"/>
    <property type="match status" value="1"/>
</dbReference>
<dbReference type="Proteomes" id="UP000253509">
    <property type="component" value="Unassembled WGS sequence"/>
</dbReference>
<evidence type="ECO:0000256" key="3">
    <source>
        <dbReference type="SAM" id="Phobius"/>
    </source>
</evidence>
<dbReference type="PRINTS" id="PR01607">
    <property type="entry name" value="APYRASEFAMLY"/>
</dbReference>
<proteinExistence type="predicted"/>